<evidence type="ECO:0000313" key="5">
    <source>
        <dbReference type="Proteomes" id="UP000747399"/>
    </source>
</evidence>
<evidence type="ECO:0000256" key="1">
    <source>
        <dbReference type="ARBA" id="ARBA00008666"/>
    </source>
</evidence>
<accession>A0A8J4BNS2</accession>
<keyword evidence="3" id="KW-1133">Transmembrane helix</keyword>
<dbReference type="AlphaFoldDB" id="A0A8J4BNS2"/>
<feature type="transmembrane region" description="Helical" evidence="3">
    <location>
        <begin position="269"/>
        <end position="288"/>
    </location>
</feature>
<gene>
    <name evidence="4" type="ORF">Vafri_19251</name>
</gene>
<dbReference type="InterPro" id="IPR029417">
    <property type="entry name" value="FAM227"/>
</dbReference>
<feature type="transmembrane region" description="Helical" evidence="3">
    <location>
        <begin position="300"/>
        <end position="324"/>
    </location>
</feature>
<evidence type="ECO:0000256" key="3">
    <source>
        <dbReference type="SAM" id="Phobius"/>
    </source>
</evidence>
<keyword evidence="3" id="KW-0472">Membrane</keyword>
<comment type="caution">
    <text evidence="4">The sequence shown here is derived from an EMBL/GenBank/DDBJ whole genome shotgun (WGS) entry which is preliminary data.</text>
</comment>
<feature type="compositionally biased region" description="Pro residues" evidence="2">
    <location>
        <begin position="147"/>
        <end position="156"/>
    </location>
</feature>
<comment type="similarity">
    <text evidence="1">Belongs to the FAM227 family.</text>
</comment>
<feature type="region of interest" description="Disordered" evidence="2">
    <location>
        <begin position="100"/>
        <end position="159"/>
    </location>
</feature>
<evidence type="ECO:0000256" key="2">
    <source>
        <dbReference type="SAM" id="MobiDB-lite"/>
    </source>
</evidence>
<feature type="region of interest" description="Disordered" evidence="2">
    <location>
        <begin position="59"/>
        <end position="85"/>
    </location>
</feature>
<feature type="compositionally biased region" description="Polar residues" evidence="2">
    <location>
        <begin position="469"/>
        <end position="494"/>
    </location>
</feature>
<feature type="compositionally biased region" description="Gly residues" evidence="2">
    <location>
        <begin position="497"/>
        <end position="512"/>
    </location>
</feature>
<dbReference type="Pfam" id="PF14922">
    <property type="entry name" value="FWWh"/>
    <property type="match status" value="1"/>
</dbReference>
<feature type="compositionally biased region" description="Gly residues" evidence="2">
    <location>
        <begin position="117"/>
        <end position="128"/>
    </location>
</feature>
<sequence>MSSALAPQTPSATNGENESIIQLLEHFKDDDGRVALLVKELQELSNRVQVAELATVDPRLTTAKGRRGSGTDSGSPRGGSGERLRGADAFADAVNRARRTIYHGPKSQQSSRTSAGTGDGAGGAGGRGQVAAAGRVEEATLPDPPEDPSQPLPLPPGGHEWEALQAAVNDSVASFGAAAAKMGWKKWALTRAHSALLVSLFWWVVAAAFRADHPLSRQLQDFAFGHFCRHYVTVVLNLRGKARDQYQQVWIEMMAAAALYLLAEVFPRLVGWLVGWLVVCVCVCARAWKGLRINNGPRLGIWCVRWYWCIYVCVCVCACAWRGWGRNPDKAQERPRQTASLSCAFKPLIAGGRHRSQHKFDDGLRGLITKQLRLWTAGALPGDMHPSAHADAHDASPAAFSYAAAAAATAPPPAAGNGYGGAGGGGTVSSSVGGQSRTLTLARSPPVAEAQVPTFNHSGKSTPHRRPSSTRLSPESSLRNSVSSRTALGSTTAPSGVGYGDDWGADGGDNGNGHGYAGPQAFVFTKNSPLMVQMLVGASGGSAAAAATAADGSGGSLAAPPIIKGLMKHTIGSTLGRLHRALDEASDEELSYSRLAAAASASATDAVTSYEASRRAAAAEAAAMRRGLVEARGAIEARQRAALAAGSGQLKQMSDRLSGYLQNDVDRLMAGKPTSTEPASSGDVPRYLRPTAGQCCGGAVGESPSIKPARLMAPLYEMRRVEGNIRAALAGGRHSSTDTVARVTAVTAAREAANAADWRPLAQYPVGTKDTRRRKMAANILYGLDLERYTL</sequence>
<feature type="transmembrane region" description="Helical" evidence="3">
    <location>
        <begin position="192"/>
        <end position="209"/>
    </location>
</feature>
<organism evidence="4 5">
    <name type="scientific">Volvox africanus</name>
    <dbReference type="NCBI Taxonomy" id="51714"/>
    <lineage>
        <taxon>Eukaryota</taxon>
        <taxon>Viridiplantae</taxon>
        <taxon>Chlorophyta</taxon>
        <taxon>core chlorophytes</taxon>
        <taxon>Chlorophyceae</taxon>
        <taxon>CS clade</taxon>
        <taxon>Chlamydomonadales</taxon>
        <taxon>Volvocaceae</taxon>
        <taxon>Volvox</taxon>
    </lineage>
</organism>
<feature type="region of interest" description="Disordered" evidence="2">
    <location>
        <begin position="426"/>
        <end position="512"/>
    </location>
</feature>
<dbReference type="Proteomes" id="UP000747399">
    <property type="component" value="Unassembled WGS sequence"/>
</dbReference>
<keyword evidence="3" id="KW-0812">Transmembrane</keyword>
<dbReference type="EMBL" id="BNCO01000076">
    <property type="protein sequence ID" value="GIL65462.1"/>
    <property type="molecule type" value="Genomic_DNA"/>
</dbReference>
<keyword evidence="5" id="KW-1185">Reference proteome</keyword>
<evidence type="ECO:0000313" key="4">
    <source>
        <dbReference type="EMBL" id="GIL65462.1"/>
    </source>
</evidence>
<reference evidence="4" key="1">
    <citation type="journal article" date="2021" name="Proc. Natl. Acad. Sci. U.S.A.">
        <title>Three genomes in the algal genus Volvox reveal the fate of a haploid sex-determining region after a transition to homothallism.</title>
        <authorList>
            <person name="Yamamoto K."/>
            <person name="Hamaji T."/>
            <person name="Kawai-Toyooka H."/>
            <person name="Matsuzaki R."/>
            <person name="Takahashi F."/>
            <person name="Nishimura Y."/>
            <person name="Kawachi M."/>
            <person name="Noguchi H."/>
            <person name="Minakuchi Y."/>
            <person name="Umen J.G."/>
            <person name="Toyoda A."/>
            <person name="Nozaki H."/>
        </authorList>
    </citation>
    <scope>NUCLEOTIDE SEQUENCE</scope>
    <source>
        <strain evidence="4">NIES-3780</strain>
    </source>
</reference>
<name>A0A8J4BNS2_9CHLO</name>
<proteinExistence type="inferred from homology"/>
<protein>
    <submittedName>
        <fullName evidence="4">Uncharacterized protein</fullName>
    </submittedName>
</protein>